<dbReference type="PROSITE" id="PS51194">
    <property type="entry name" value="HELICASE_CTER"/>
    <property type="match status" value="1"/>
</dbReference>
<evidence type="ECO:0000256" key="1">
    <source>
        <dbReference type="ARBA" id="ARBA00022741"/>
    </source>
</evidence>
<evidence type="ECO:0000313" key="8">
    <source>
        <dbReference type="Proteomes" id="UP000074561"/>
    </source>
</evidence>
<dbReference type="PATRIC" id="fig|279113.9.peg.3782"/>
<dbReference type="EMBL" id="CP013234">
    <property type="protein sequence ID" value="AMP06131.1"/>
    <property type="molecule type" value="Genomic_DNA"/>
</dbReference>
<evidence type="ECO:0000256" key="2">
    <source>
        <dbReference type="ARBA" id="ARBA00022801"/>
    </source>
</evidence>
<keyword evidence="3 7" id="KW-0347">Helicase</keyword>
<accession>A0A127Q806</accession>
<evidence type="ECO:0000259" key="5">
    <source>
        <dbReference type="PROSITE" id="PS51192"/>
    </source>
</evidence>
<protein>
    <submittedName>
        <fullName evidence="7">DEAD/DEAH box helicase family protein</fullName>
    </submittedName>
</protein>
<dbReference type="SUPFAM" id="SSF52540">
    <property type="entry name" value="P-loop containing nucleoside triphosphate hydrolases"/>
    <property type="match status" value="1"/>
</dbReference>
<dbReference type="STRING" id="279113.CPter91_3810"/>
<dbReference type="GO" id="GO:0004386">
    <property type="term" value="F:helicase activity"/>
    <property type="evidence" value="ECO:0007669"/>
    <property type="project" value="UniProtKB-KW"/>
</dbReference>
<feature type="domain" description="Helicase ATP-binding" evidence="5">
    <location>
        <begin position="252"/>
        <end position="421"/>
    </location>
</feature>
<dbReference type="OrthoDB" id="9815222at2"/>
<dbReference type="GO" id="GO:0005524">
    <property type="term" value="F:ATP binding"/>
    <property type="evidence" value="ECO:0007669"/>
    <property type="project" value="UniProtKB-KW"/>
</dbReference>
<organism evidence="7 8">
    <name type="scientific">Collimonas pratensis</name>
    <dbReference type="NCBI Taxonomy" id="279113"/>
    <lineage>
        <taxon>Bacteria</taxon>
        <taxon>Pseudomonadati</taxon>
        <taxon>Pseudomonadota</taxon>
        <taxon>Betaproteobacteria</taxon>
        <taxon>Burkholderiales</taxon>
        <taxon>Oxalobacteraceae</taxon>
        <taxon>Collimonas</taxon>
    </lineage>
</organism>
<dbReference type="GO" id="GO:0003676">
    <property type="term" value="F:nucleic acid binding"/>
    <property type="evidence" value="ECO:0007669"/>
    <property type="project" value="InterPro"/>
</dbReference>
<evidence type="ECO:0000259" key="6">
    <source>
        <dbReference type="PROSITE" id="PS51194"/>
    </source>
</evidence>
<evidence type="ECO:0000313" key="7">
    <source>
        <dbReference type="EMBL" id="AMP06131.1"/>
    </source>
</evidence>
<sequence>MRMVPENVNFLASAASSAAKARQATPSVFTSDGLDVAVALKCIGSYQLEGTQDGMDLLDDEENASPLIAAARTLLSSAEHLSLSEFPDQVSIDALRLHAGIAHAMYGNFPSARAAVSDLPETYFCHSPMRCLAAVVISPTSDLAVRYKDPIDGVENFRWNWYHALRNVDRDQRQLHFSEALRLLGVIALNAGDSSDMSLALSVDVSMKQAFRLATINMLQLAPEIPTWFVINTVASGIVTLLPPQYDLLIQRRIGRLGSNGLLTLPTSTGKTLIAEACMAAASAVDGISVYVAPYVAIGEQVRTSLANKTRGEIPIISMFGGFKFESIQGGGRAILVMTPERFDAWLRGAEDSLESLRLVVFDEVHIIENGVRGARVEGMISRLRLLQRRLPNLRILGLSAVLAEAERISAWMGVDVDNLHRISWRPTARRLAVCRANGTMQWVYGNDALRPAMQSPDSPISHNVNVDLPNNVVPHRNPVVYEERASQNVASVGLNLLLRLKSPGLIVCRTRTDTRMLAKSMSLQLAPTGDAEVISMANSIRERYSWLETLANCLLHEVAYHNASLPFDVRRDVEALTRNRKLRIVCSTTTLAEGADLPFRWTLVSHWLGGDGLAMKSMTFRNIAGRSGRAGAFTEGDTVLFENTGGPPEAFAGGFMKEKLNSVMFSSSAIQSTAGDAYVNLTDEERIPIQAAFSSQLLAALKENQGEDNIVATFGRTTYANFNQTNTFIGPLIDSALAALLDPNKPGGPFAVMNSPVRLTELGEAANRSGFSPESAHEMLAYLSDGAVKPTGNALIEQLLVVFAQLAEQQNYQWRKIVGQPNHRYPLKLADMPEVLDKLGQKKDLRAIFEELPARLRSAAVENTVDKQFDKFVSLVDGLIFNFVPWLLRAMSVLAPFGSVASQSVAWAQLARDLEPISAGDELNDDASNE</sequence>
<dbReference type="InterPro" id="IPR011545">
    <property type="entry name" value="DEAD/DEAH_box_helicase_dom"/>
</dbReference>
<dbReference type="PROSITE" id="PS51192">
    <property type="entry name" value="HELICASE_ATP_BIND_1"/>
    <property type="match status" value="1"/>
</dbReference>
<dbReference type="GO" id="GO:0016787">
    <property type="term" value="F:hydrolase activity"/>
    <property type="evidence" value="ECO:0007669"/>
    <property type="project" value="UniProtKB-KW"/>
</dbReference>
<keyword evidence="4" id="KW-0067">ATP-binding</keyword>
<dbReference type="Gene3D" id="3.40.50.300">
    <property type="entry name" value="P-loop containing nucleotide triphosphate hydrolases"/>
    <property type="match status" value="2"/>
</dbReference>
<keyword evidence="2" id="KW-0378">Hydrolase</keyword>
<dbReference type="RefSeq" id="WP_082792963.1">
    <property type="nucleotide sequence ID" value="NZ_CP013234.1"/>
</dbReference>
<dbReference type="SMART" id="SM00490">
    <property type="entry name" value="HELICc"/>
    <property type="match status" value="1"/>
</dbReference>
<evidence type="ECO:0000256" key="4">
    <source>
        <dbReference type="ARBA" id="ARBA00022840"/>
    </source>
</evidence>
<dbReference type="PANTHER" id="PTHR47961:SF10">
    <property type="entry name" value="ATP-DEPENDENT DNA HELICASE HEL308"/>
    <property type="match status" value="1"/>
</dbReference>
<dbReference type="AlphaFoldDB" id="A0A127Q806"/>
<name>A0A127Q806_9BURK</name>
<dbReference type="InterPro" id="IPR027417">
    <property type="entry name" value="P-loop_NTPase"/>
</dbReference>
<reference evidence="7 8" key="1">
    <citation type="submission" date="2015-11" db="EMBL/GenBank/DDBJ databases">
        <title>Exploring the genomic traits of fungus-feeding bacterial genus Collimonas.</title>
        <authorList>
            <person name="Song C."/>
            <person name="Schmidt R."/>
            <person name="de Jager V."/>
            <person name="Krzyzanowska D."/>
            <person name="Jongedijk E."/>
            <person name="Cankar K."/>
            <person name="Beekwilder J."/>
            <person name="van Veen A."/>
            <person name="de Boer W."/>
            <person name="van Veen J.A."/>
            <person name="Garbeva P."/>
        </authorList>
    </citation>
    <scope>NUCLEOTIDE SEQUENCE [LARGE SCALE GENOMIC DNA]</scope>
    <source>
        <strain evidence="7 8">Ter91</strain>
    </source>
</reference>
<dbReference type="KEGG" id="cpra:CPter91_3810"/>
<dbReference type="InterPro" id="IPR050474">
    <property type="entry name" value="Hel308_SKI2-like"/>
</dbReference>
<dbReference type="Pfam" id="PF00270">
    <property type="entry name" value="DEAD"/>
    <property type="match status" value="1"/>
</dbReference>
<keyword evidence="1" id="KW-0547">Nucleotide-binding</keyword>
<proteinExistence type="predicted"/>
<dbReference type="Proteomes" id="UP000074561">
    <property type="component" value="Chromosome"/>
</dbReference>
<dbReference type="PANTHER" id="PTHR47961">
    <property type="entry name" value="DNA POLYMERASE THETA, PUTATIVE (AFU_ORTHOLOGUE AFUA_1G05260)-RELATED"/>
    <property type="match status" value="1"/>
</dbReference>
<dbReference type="InterPro" id="IPR001650">
    <property type="entry name" value="Helicase_C-like"/>
</dbReference>
<dbReference type="SMART" id="SM00487">
    <property type="entry name" value="DEXDc"/>
    <property type="match status" value="1"/>
</dbReference>
<evidence type="ECO:0000256" key="3">
    <source>
        <dbReference type="ARBA" id="ARBA00022806"/>
    </source>
</evidence>
<feature type="domain" description="Helicase C-terminal" evidence="6">
    <location>
        <begin position="493"/>
        <end position="672"/>
    </location>
</feature>
<gene>
    <name evidence="7" type="ORF">CPter91_3810</name>
</gene>
<dbReference type="InterPro" id="IPR014001">
    <property type="entry name" value="Helicase_ATP-bd"/>
</dbReference>